<feature type="domain" description="Calcineurin-like phosphoesterase" evidence="1">
    <location>
        <begin position="1"/>
        <end position="194"/>
    </location>
</feature>
<dbReference type="RefSeq" id="WP_307495038.1">
    <property type="nucleotide sequence ID" value="NZ_JAUSTN010000004.1"/>
</dbReference>
<dbReference type="InterPro" id="IPR004843">
    <property type="entry name" value="Calcineurin-like_PHP"/>
</dbReference>
<keyword evidence="3" id="KW-1185">Reference proteome</keyword>
<reference evidence="2 3" key="1">
    <citation type="submission" date="2023-07" db="EMBL/GenBank/DDBJ databases">
        <title>Genomic Encyclopedia of Type Strains, Phase IV (KMG-IV): sequencing the most valuable type-strain genomes for metagenomic binning, comparative biology and taxonomic classification.</title>
        <authorList>
            <person name="Goeker M."/>
        </authorList>
    </citation>
    <scope>NUCLEOTIDE SEQUENCE [LARGE SCALE GENOMIC DNA]</scope>
    <source>
        <strain evidence="2 3">DSM 22616</strain>
    </source>
</reference>
<dbReference type="SUPFAM" id="SSF56300">
    <property type="entry name" value="Metallo-dependent phosphatases"/>
    <property type="match status" value="1"/>
</dbReference>
<dbReference type="EMBL" id="JAUSTN010000004">
    <property type="protein sequence ID" value="MDQ0274816.1"/>
    <property type="molecule type" value="Genomic_DNA"/>
</dbReference>
<accession>A0ABU0AU78</accession>
<dbReference type="PIRSF" id="PIRSF033094">
    <property type="entry name" value="Pesterase_CT488"/>
    <property type="match status" value="1"/>
</dbReference>
<comment type="caution">
    <text evidence="2">The sequence shown here is derived from an EMBL/GenBank/DDBJ whole genome shotgun (WGS) entry which is preliminary data.</text>
</comment>
<evidence type="ECO:0000313" key="2">
    <source>
        <dbReference type="EMBL" id="MDQ0274816.1"/>
    </source>
</evidence>
<dbReference type="Pfam" id="PF00149">
    <property type="entry name" value="Metallophos"/>
    <property type="match status" value="1"/>
</dbReference>
<sequence length="229" mass="26753">MNIWAIGDLHMDNSGEKPMDVFGPKWINHEEKIFEFWKENIKEDDLILLPGDISWALHLEDVTHDLDKIEKLKGKKIISKGNHDYWWASNNKLKGLGYKTIEFINNNSINWKDISICGTRGWIDKSSRDFQGKDLKIFNRELLRMENSFKSRTGEKIIAMVHYPPFNADKELNEMGKLIVKYKPFICIYGHLHGEGHSEVVEGKFEETQFICVSSDFIDFKAVKIWSEN</sequence>
<organism evidence="2 3">
    <name type="scientific">Peptoniphilus koenoeneniae</name>
    <dbReference type="NCBI Taxonomy" id="507751"/>
    <lineage>
        <taxon>Bacteria</taxon>
        <taxon>Bacillati</taxon>
        <taxon>Bacillota</taxon>
        <taxon>Tissierellia</taxon>
        <taxon>Tissierellales</taxon>
        <taxon>Peptoniphilaceae</taxon>
        <taxon>Peptoniphilus</taxon>
    </lineage>
</organism>
<name>A0ABU0AU78_9FIRM</name>
<dbReference type="InterPro" id="IPR029052">
    <property type="entry name" value="Metallo-depent_PP-like"/>
</dbReference>
<dbReference type="PANTHER" id="PTHR31302:SF22">
    <property type="entry name" value="PHOSPHOESTERASE"/>
    <property type="match status" value="1"/>
</dbReference>
<gene>
    <name evidence="2" type="ORF">J2S72_000837</name>
</gene>
<dbReference type="InterPro" id="IPR014578">
    <property type="entry name" value="Pesterase_CT488"/>
</dbReference>
<proteinExistence type="predicted"/>
<evidence type="ECO:0000313" key="3">
    <source>
        <dbReference type="Proteomes" id="UP001236559"/>
    </source>
</evidence>
<protein>
    <submittedName>
        <fullName evidence="2">Phosphohydrolase</fullName>
    </submittedName>
</protein>
<dbReference type="Proteomes" id="UP001236559">
    <property type="component" value="Unassembled WGS sequence"/>
</dbReference>
<evidence type="ECO:0000259" key="1">
    <source>
        <dbReference type="Pfam" id="PF00149"/>
    </source>
</evidence>
<dbReference type="PANTHER" id="PTHR31302">
    <property type="entry name" value="TRANSMEMBRANE PROTEIN WITH METALLOPHOSPHOESTERASE DOMAIN-RELATED"/>
    <property type="match status" value="1"/>
</dbReference>
<dbReference type="Gene3D" id="3.60.21.10">
    <property type="match status" value="1"/>
</dbReference>
<dbReference type="InterPro" id="IPR051158">
    <property type="entry name" value="Metallophosphoesterase_sf"/>
</dbReference>